<organism evidence="1 2">
    <name type="scientific">Rubroshorea leprosula</name>
    <dbReference type="NCBI Taxonomy" id="152421"/>
    <lineage>
        <taxon>Eukaryota</taxon>
        <taxon>Viridiplantae</taxon>
        <taxon>Streptophyta</taxon>
        <taxon>Embryophyta</taxon>
        <taxon>Tracheophyta</taxon>
        <taxon>Spermatophyta</taxon>
        <taxon>Magnoliopsida</taxon>
        <taxon>eudicotyledons</taxon>
        <taxon>Gunneridae</taxon>
        <taxon>Pentapetalae</taxon>
        <taxon>rosids</taxon>
        <taxon>malvids</taxon>
        <taxon>Malvales</taxon>
        <taxon>Dipterocarpaceae</taxon>
        <taxon>Rubroshorea</taxon>
    </lineage>
</organism>
<evidence type="ECO:0000313" key="1">
    <source>
        <dbReference type="EMBL" id="GKV51427.1"/>
    </source>
</evidence>
<dbReference type="EMBL" id="BPVZ01000498">
    <property type="protein sequence ID" value="GKV51427.1"/>
    <property type="molecule type" value="Genomic_DNA"/>
</dbReference>
<accession>A0AAV5MS75</accession>
<evidence type="ECO:0000313" key="2">
    <source>
        <dbReference type="Proteomes" id="UP001054252"/>
    </source>
</evidence>
<proteinExistence type="predicted"/>
<protein>
    <submittedName>
        <fullName evidence="1">Uncharacterized protein</fullName>
    </submittedName>
</protein>
<dbReference type="AlphaFoldDB" id="A0AAV5MS75"/>
<dbReference type="Proteomes" id="UP001054252">
    <property type="component" value="Unassembled WGS sequence"/>
</dbReference>
<reference evidence="1 2" key="1">
    <citation type="journal article" date="2021" name="Commun. Biol.">
        <title>The genome of Shorea leprosula (Dipterocarpaceae) highlights the ecological relevance of drought in aseasonal tropical rainforests.</title>
        <authorList>
            <person name="Ng K.K.S."/>
            <person name="Kobayashi M.J."/>
            <person name="Fawcett J.A."/>
            <person name="Hatakeyama M."/>
            <person name="Paape T."/>
            <person name="Ng C.H."/>
            <person name="Ang C.C."/>
            <person name="Tnah L.H."/>
            <person name="Lee C.T."/>
            <person name="Nishiyama T."/>
            <person name="Sese J."/>
            <person name="O'Brien M.J."/>
            <person name="Copetti D."/>
            <person name="Mohd Noor M.I."/>
            <person name="Ong R.C."/>
            <person name="Putra M."/>
            <person name="Sireger I.Z."/>
            <person name="Indrioko S."/>
            <person name="Kosugi Y."/>
            <person name="Izuno A."/>
            <person name="Isagi Y."/>
            <person name="Lee S.L."/>
            <person name="Shimizu K.K."/>
        </authorList>
    </citation>
    <scope>NUCLEOTIDE SEQUENCE [LARGE SCALE GENOMIC DNA]</scope>
    <source>
        <strain evidence="1">214</strain>
    </source>
</reference>
<keyword evidence="2" id="KW-1185">Reference proteome</keyword>
<gene>
    <name evidence="1" type="ORF">SLEP1_g58085</name>
</gene>
<name>A0AAV5MS75_9ROSI</name>
<sequence length="73" mass="8342">MKVYLCTINSEPTICPDSYICADFSCQCIVSCLSITASFPIIENHILSKREFKDEQTCAGHLHDICFGWYHLH</sequence>
<comment type="caution">
    <text evidence="1">The sequence shown here is derived from an EMBL/GenBank/DDBJ whole genome shotgun (WGS) entry which is preliminary data.</text>
</comment>